<evidence type="ECO:0000256" key="1">
    <source>
        <dbReference type="SAM" id="MobiDB-lite"/>
    </source>
</evidence>
<proteinExistence type="predicted"/>
<dbReference type="Pfam" id="PF08900">
    <property type="entry name" value="AcaB"/>
    <property type="match status" value="1"/>
</dbReference>
<gene>
    <name evidence="2" type="ORF">ALP05_101261</name>
</gene>
<name>A0A3M6FCR8_9PSED</name>
<dbReference type="AlphaFoldDB" id="A0A3M6FCR8"/>
<organism evidence="2 3">
    <name type="scientific">Pseudomonas caricapapayae</name>
    <dbReference type="NCBI Taxonomy" id="46678"/>
    <lineage>
        <taxon>Bacteria</taxon>
        <taxon>Pseudomonadati</taxon>
        <taxon>Pseudomonadota</taxon>
        <taxon>Gammaproteobacteria</taxon>
        <taxon>Pseudomonadales</taxon>
        <taxon>Pseudomonadaceae</taxon>
        <taxon>Pseudomonas</taxon>
    </lineage>
</organism>
<accession>A0A3M6FCR8</accession>
<evidence type="ECO:0000313" key="3">
    <source>
        <dbReference type="Proteomes" id="UP000269872"/>
    </source>
</evidence>
<dbReference type="Proteomes" id="UP000269872">
    <property type="component" value="Unassembled WGS sequence"/>
</dbReference>
<dbReference type="NCBIfam" id="TIGR03761">
    <property type="entry name" value="ICE_PFL4669"/>
    <property type="match status" value="1"/>
</dbReference>
<feature type="compositionally biased region" description="Acidic residues" evidence="1">
    <location>
        <begin position="250"/>
        <end position="260"/>
    </location>
</feature>
<protein>
    <submittedName>
        <fullName evidence="2">Integrating conjugative element protein, family</fullName>
    </submittedName>
</protein>
<feature type="region of interest" description="Disordered" evidence="1">
    <location>
        <begin position="242"/>
        <end position="279"/>
    </location>
</feature>
<dbReference type="EMBL" id="RBUY01000041">
    <property type="protein sequence ID" value="RMV77746.1"/>
    <property type="molecule type" value="Genomic_DNA"/>
</dbReference>
<comment type="caution">
    <text evidence="2">The sequence shown here is derived from an EMBL/GenBank/DDBJ whole genome shotgun (WGS) entry which is preliminary data.</text>
</comment>
<evidence type="ECO:0000313" key="2">
    <source>
        <dbReference type="EMBL" id="RMV77746.1"/>
    </source>
</evidence>
<sequence>MRTGSLATPHLPAHIKEALSMADNFQLNLGSLRSSVNLTLHTHHASRLWFGRQRTEGKPGMIGLSGFANILNRIKRGCEQDDPYSDWFLILIEEKIESCDQEMKNIDARLDEVMAALPAMLSIGQNLSVQPVNLPLYLSTPLAFKAVYLLTAYDELVRRILLASHVGLIDNNAKGQWLDEGAAILRRLFGLSQRYKYSGASRGDFAAKNARAEQAREMYAPFGEIPQDILEGIQRSKFAPVLASSSAQANDDDDHDDGFEDAMTSRQPHQNPLGPESEQ</sequence>
<reference evidence="2 3" key="1">
    <citation type="submission" date="2018-08" db="EMBL/GenBank/DDBJ databases">
        <title>Recombination of ecologically and evolutionarily significant loci maintains genetic cohesion in the Pseudomonas syringae species complex.</title>
        <authorList>
            <person name="Dillon M."/>
            <person name="Thakur S."/>
            <person name="Almeida R.N.D."/>
            <person name="Weir B.S."/>
            <person name="Guttman D.S."/>
        </authorList>
    </citation>
    <scope>NUCLEOTIDE SEQUENCE [LARGE SCALE GENOMIC DNA]</scope>
    <source>
        <strain evidence="2 3">ICMP 7496</strain>
    </source>
</reference>
<dbReference type="InterPro" id="IPR014996">
    <property type="entry name" value="AcaB"/>
</dbReference>